<comment type="caution">
    <text evidence="2">The sequence shown here is derived from an EMBL/GenBank/DDBJ whole genome shotgun (WGS) entry which is preliminary data.</text>
</comment>
<protein>
    <submittedName>
        <fullName evidence="2">Uncharacterized protein</fullName>
    </submittedName>
</protein>
<keyword evidence="1" id="KW-1133">Transmembrane helix</keyword>
<dbReference type="Proteomes" id="UP000478052">
    <property type="component" value="Unassembled WGS sequence"/>
</dbReference>
<evidence type="ECO:0000313" key="2">
    <source>
        <dbReference type="EMBL" id="KAF0768591.1"/>
    </source>
</evidence>
<reference evidence="2 3" key="1">
    <citation type="submission" date="2019-08" db="EMBL/GenBank/DDBJ databases">
        <title>Whole genome of Aphis craccivora.</title>
        <authorList>
            <person name="Voronova N.V."/>
            <person name="Shulinski R.S."/>
            <person name="Bandarenka Y.V."/>
            <person name="Zhorov D.G."/>
            <person name="Warner D."/>
        </authorList>
    </citation>
    <scope>NUCLEOTIDE SEQUENCE [LARGE SCALE GENOMIC DNA]</scope>
    <source>
        <strain evidence="2">180601</strain>
        <tissue evidence="2">Whole Body</tissue>
    </source>
</reference>
<sequence length="89" mass="10908">MFIVYILSYLYNNYYYPVLIIVKCLNVIIFNIHTPKKREKLIFFLSIIAVLKKYNLRRHYMTNHLSKYEKYICDATENVVIDFKRNFQS</sequence>
<dbReference type="EMBL" id="VUJU01000743">
    <property type="protein sequence ID" value="KAF0768591.1"/>
    <property type="molecule type" value="Genomic_DNA"/>
</dbReference>
<keyword evidence="3" id="KW-1185">Reference proteome</keyword>
<proteinExistence type="predicted"/>
<keyword evidence="1" id="KW-0472">Membrane</keyword>
<evidence type="ECO:0000256" key="1">
    <source>
        <dbReference type="SAM" id="Phobius"/>
    </source>
</evidence>
<accession>A0A6G0ZCX0</accession>
<evidence type="ECO:0000313" key="3">
    <source>
        <dbReference type="Proteomes" id="UP000478052"/>
    </source>
</evidence>
<name>A0A6G0ZCX0_APHCR</name>
<dbReference type="OrthoDB" id="6617300at2759"/>
<gene>
    <name evidence="2" type="ORF">FWK35_00036585</name>
</gene>
<feature type="transmembrane region" description="Helical" evidence="1">
    <location>
        <begin position="14"/>
        <end position="32"/>
    </location>
</feature>
<dbReference type="AlphaFoldDB" id="A0A6G0ZCX0"/>
<organism evidence="2 3">
    <name type="scientific">Aphis craccivora</name>
    <name type="common">Cowpea aphid</name>
    <dbReference type="NCBI Taxonomy" id="307492"/>
    <lineage>
        <taxon>Eukaryota</taxon>
        <taxon>Metazoa</taxon>
        <taxon>Ecdysozoa</taxon>
        <taxon>Arthropoda</taxon>
        <taxon>Hexapoda</taxon>
        <taxon>Insecta</taxon>
        <taxon>Pterygota</taxon>
        <taxon>Neoptera</taxon>
        <taxon>Paraneoptera</taxon>
        <taxon>Hemiptera</taxon>
        <taxon>Sternorrhyncha</taxon>
        <taxon>Aphidomorpha</taxon>
        <taxon>Aphidoidea</taxon>
        <taxon>Aphididae</taxon>
        <taxon>Aphidini</taxon>
        <taxon>Aphis</taxon>
        <taxon>Aphis</taxon>
    </lineage>
</organism>
<keyword evidence="1" id="KW-0812">Transmembrane</keyword>